<keyword evidence="1" id="KW-0812">Transmembrane</keyword>
<evidence type="ECO:0000313" key="2">
    <source>
        <dbReference type="EMBL" id="CAE7029784.1"/>
    </source>
</evidence>
<feature type="transmembrane region" description="Helical" evidence="1">
    <location>
        <begin position="44"/>
        <end position="62"/>
    </location>
</feature>
<gene>
    <name evidence="2" type="ORF">SNAT2548_LOCUS3586</name>
</gene>
<dbReference type="OrthoDB" id="421805at2759"/>
<keyword evidence="1" id="KW-0472">Membrane</keyword>
<name>A0A812IEB2_9DINO</name>
<comment type="caution">
    <text evidence="2">The sequence shown here is derived from an EMBL/GenBank/DDBJ whole genome shotgun (WGS) entry which is preliminary data.</text>
</comment>
<organism evidence="2 3">
    <name type="scientific">Symbiodinium natans</name>
    <dbReference type="NCBI Taxonomy" id="878477"/>
    <lineage>
        <taxon>Eukaryota</taxon>
        <taxon>Sar</taxon>
        <taxon>Alveolata</taxon>
        <taxon>Dinophyceae</taxon>
        <taxon>Suessiales</taxon>
        <taxon>Symbiodiniaceae</taxon>
        <taxon>Symbiodinium</taxon>
    </lineage>
</organism>
<feature type="transmembrane region" description="Helical" evidence="1">
    <location>
        <begin position="93"/>
        <end position="110"/>
    </location>
</feature>
<protein>
    <submittedName>
        <fullName evidence="2">Uncharacterized protein</fullName>
    </submittedName>
</protein>
<keyword evidence="1" id="KW-1133">Transmembrane helix</keyword>
<dbReference type="Proteomes" id="UP000604046">
    <property type="component" value="Unassembled WGS sequence"/>
</dbReference>
<proteinExistence type="predicted"/>
<evidence type="ECO:0000313" key="3">
    <source>
        <dbReference type="Proteomes" id="UP000604046"/>
    </source>
</evidence>
<reference evidence="2" key="1">
    <citation type="submission" date="2021-02" db="EMBL/GenBank/DDBJ databases">
        <authorList>
            <person name="Dougan E. K."/>
            <person name="Rhodes N."/>
            <person name="Thang M."/>
            <person name="Chan C."/>
        </authorList>
    </citation>
    <scope>NUCLEOTIDE SEQUENCE</scope>
</reference>
<sequence length="171" mass="17744">MEYVLCGCKAKWIASLLCQVRLWEPRAGDAFAMEELRALSLRDAAASLCGLAVAAAVMIPSVTVGPVLAIPPACAVLSVQLAVLYGHQLLMSLPLAAAAAILSHGLLLIPSIAFQYALPALIGPGVGLCTAKMLGGERGEHCALFCGAALTVPVLAHCALMTRVKKVGNWQ</sequence>
<keyword evidence="3" id="KW-1185">Reference proteome</keyword>
<evidence type="ECO:0000256" key="1">
    <source>
        <dbReference type="SAM" id="Phobius"/>
    </source>
</evidence>
<dbReference type="AlphaFoldDB" id="A0A812IEB2"/>
<accession>A0A812IEB2</accession>
<dbReference type="EMBL" id="CAJNDS010000221">
    <property type="protein sequence ID" value="CAE7029784.1"/>
    <property type="molecule type" value="Genomic_DNA"/>
</dbReference>